<protein>
    <submittedName>
        <fullName evidence="1">Uncharacterized protein</fullName>
    </submittedName>
</protein>
<organism evidence="1 2">
    <name type="scientific">Serratia fonticola</name>
    <dbReference type="NCBI Taxonomy" id="47917"/>
    <lineage>
        <taxon>Bacteria</taxon>
        <taxon>Pseudomonadati</taxon>
        <taxon>Pseudomonadota</taxon>
        <taxon>Gammaproteobacteria</taxon>
        <taxon>Enterobacterales</taxon>
        <taxon>Yersiniaceae</taxon>
        <taxon>Serratia</taxon>
    </lineage>
</organism>
<evidence type="ECO:0000313" key="2">
    <source>
        <dbReference type="Proteomes" id="UP001224622"/>
    </source>
</evidence>
<dbReference type="Proteomes" id="UP001224622">
    <property type="component" value="Unassembled WGS sequence"/>
</dbReference>
<dbReference type="AlphaFoldDB" id="A0AAJ1YKC6"/>
<reference evidence="1" key="1">
    <citation type="submission" date="2023-08" db="EMBL/GenBank/DDBJ databases">
        <title>The Comparative Genomic Analysis of Yersiniaceae from Polar Regions.</title>
        <authorList>
            <person name="Goncharov A."/>
            <person name="Aslanov B."/>
            <person name="Kolodzhieva V."/>
            <person name="Azarov D."/>
            <person name="Mochov A."/>
            <person name="Lebedeva E."/>
        </authorList>
    </citation>
    <scope>NUCLEOTIDE SEQUENCE</scope>
    <source>
        <strain evidence="1">Vf</strain>
    </source>
</reference>
<comment type="caution">
    <text evidence="1">The sequence shown here is derived from an EMBL/GenBank/DDBJ whole genome shotgun (WGS) entry which is preliminary data.</text>
</comment>
<proteinExistence type="predicted"/>
<sequence length="61" mass="6860">MMEHKMWTVEIKGDQFAFTKFVDGREVITYGPMDKATASVFAVSIIQGFQTPALFVEVEGE</sequence>
<gene>
    <name evidence="1" type="ORF">RDT67_25235</name>
</gene>
<accession>A0AAJ1YKC6</accession>
<dbReference type="RefSeq" id="WP_309048475.1">
    <property type="nucleotide sequence ID" value="NZ_JAVIGA010000041.1"/>
</dbReference>
<name>A0AAJ1YKC6_SERFO</name>
<dbReference type="EMBL" id="JAVIGA010000041">
    <property type="protein sequence ID" value="MDQ9129725.1"/>
    <property type="molecule type" value="Genomic_DNA"/>
</dbReference>
<evidence type="ECO:0000313" key="1">
    <source>
        <dbReference type="EMBL" id="MDQ9129725.1"/>
    </source>
</evidence>